<dbReference type="InterPro" id="IPR029061">
    <property type="entry name" value="THDP-binding"/>
</dbReference>
<evidence type="ECO:0000256" key="4">
    <source>
        <dbReference type="ARBA" id="ARBA00023052"/>
    </source>
</evidence>
<keyword evidence="10" id="KW-1185">Reference proteome</keyword>
<comment type="caution">
    <text evidence="9">The sequence shown here is derived from an EMBL/GenBank/DDBJ whole genome shotgun (WGS) entry which is preliminary data.</text>
</comment>
<dbReference type="GO" id="GO:0004739">
    <property type="term" value="F:pyruvate dehydrogenase (acetyl-transferring) activity"/>
    <property type="evidence" value="ECO:0007669"/>
    <property type="project" value="UniProtKB-UniRule"/>
</dbReference>
<dbReference type="GO" id="GO:0006086">
    <property type="term" value="P:pyruvate decarboxylation to acetyl-CoA"/>
    <property type="evidence" value="ECO:0007669"/>
    <property type="project" value="InterPro"/>
</dbReference>
<dbReference type="NCBIfam" id="TIGR03182">
    <property type="entry name" value="PDH_E1_alph_y"/>
    <property type="match status" value="1"/>
</dbReference>
<dbReference type="Pfam" id="PF00676">
    <property type="entry name" value="E1_dh"/>
    <property type="match status" value="1"/>
</dbReference>
<dbReference type="InterPro" id="IPR050642">
    <property type="entry name" value="PDH_E1_Alpha_Subunit"/>
</dbReference>
<evidence type="ECO:0000256" key="1">
    <source>
        <dbReference type="ARBA" id="ARBA00001964"/>
    </source>
</evidence>
<dbReference type="PANTHER" id="PTHR11516">
    <property type="entry name" value="PYRUVATE DEHYDROGENASE E1 COMPONENT, ALPHA SUBUNIT BACTERIAL AND ORGANELLAR"/>
    <property type="match status" value="1"/>
</dbReference>
<gene>
    <name evidence="9" type="ORF">FGIG_02061</name>
</gene>
<dbReference type="AlphaFoldDB" id="A0A504YAI3"/>
<evidence type="ECO:0000313" key="9">
    <source>
        <dbReference type="EMBL" id="TPP58124.1"/>
    </source>
</evidence>
<comment type="catalytic activity">
    <reaction evidence="6 7">
        <text>N(6)-[(R)-lipoyl]-L-lysyl-[protein] + pyruvate + H(+) = N(6)-[(R)-S(8)-acetyldihydrolipoyl]-L-lysyl-[protein] + CO2</text>
        <dbReference type="Rhea" id="RHEA:19189"/>
        <dbReference type="Rhea" id="RHEA-COMP:10474"/>
        <dbReference type="Rhea" id="RHEA-COMP:10478"/>
        <dbReference type="ChEBI" id="CHEBI:15361"/>
        <dbReference type="ChEBI" id="CHEBI:15378"/>
        <dbReference type="ChEBI" id="CHEBI:16526"/>
        <dbReference type="ChEBI" id="CHEBI:83099"/>
        <dbReference type="ChEBI" id="CHEBI:83111"/>
        <dbReference type="EC" id="1.2.4.1"/>
    </reaction>
</comment>
<dbReference type="InterPro" id="IPR017597">
    <property type="entry name" value="Pyrv_DH_E1_asu_subgrp-y"/>
</dbReference>
<dbReference type="SUPFAM" id="SSF52518">
    <property type="entry name" value="Thiamin diphosphate-binding fold (THDP-binding)"/>
    <property type="match status" value="1"/>
</dbReference>
<dbReference type="InterPro" id="IPR001017">
    <property type="entry name" value="DH_E1"/>
</dbReference>
<comment type="function">
    <text evidence="7">The pyruvate dehydrogenase complex catalyzes the overall conversion of pyruvate to acetyl-CoA and CO(2).</text>
</comment>
<keyword evidence="5 7" id="KW-0670">Pyruvate</keyword>
<keyword evidence="3 7" id="KW-0560">Oxidoreductase</keyword>
<dbReference type="OrthoDB" id="10256198at2759"/>
<sequence length="390" mass="43335">MLQSGRHFASSSSFLRTILNSVLPRFQSTVQSAQFDLTEYKLFKLDSPPSNRTECTRDDALLYLNELLRIRRMETTAGNMYKEKQIRGFCHLSSGQEAVAVGIEAALSPGDTIITAYRCHGFTMTRGVAVHSVLAELAGKRTGVSAGKGGSMHMFGKDFFGGNGIVGAQVPLGVGIALRMKHHGDRTVSVTLFGDGAANQGQVFEAFNMAKLWNLPVIFVCENNKYGMGTAVHRASANTDYYTRGDYIPGIWVDGMDVLTVREATRFAREWCLSGKGPILIEAETYRYHGHSMSDPGTSYRTREEVQSVRRGRDPISLFQKRVTEAHLCTEEEVKAMEKKVREEVDKDAEQSLSDPEPALESVYEHVYQHLLPGFKVRGCDLYTWGAPKV</sequence>
<evidence type="ECO:0000256" key="6">
    <source>
        <dbReference type="ARBA" id="ARBA00051231"/>
    </source>
</evidence>
<evidence type="ECO:0000259" key="8">
    <source>
        <dbReference type="Pfam" id="PF00676"/>
    </source>
</evidence>
<evidence type="ECO:0000256" key="5">
    <source>
        <dbReference type="ARBA" id="ARBA00023317"/>
    </source>
</evidence>
<keyword evidence="2" id="KW-0809">Transit peptide</keyword>
<evidence type="ECO:0000256" key="7">
    <source>
        <dbReference type="RuleBase" id="RU361139"/>
    </source>
</evidence>
<reference evidence="9 10" key="1">
    <citation type="submission" date="2019-04" db="EMBL/GenBank/DDBJ databases">
        <title>Annotation for the trematode Fasciola gigantica.</title>
        <authorList>
            <person name="Choi Y.-J."/>
        </authorList>
    </citation>
    <scope>NUCLEOTIDE SEQUENCE [LARGE SCALE GENOMIC DNA]</scope>
    <source>
        <strain evidence="9">Uganda_cow_1</strain>
    </source>
</reference>
<protein>
    <recommendedName>
        <fullName evidence="7">Pyruvate dehydrogenase E1 component subunit alpha</fullName>
        <ecNumber evidence="7">1.2.4.1</ecNumber>
    </recommendedName>
</protein>
<evidence type="ECO:0000256" key="2">
    <source>
        <dbReference type="ARBA" id="ARBA00022946"/>
    </source>
</evidence>
<proteinExistence type="predicted"/>
<dbReference type="EC" id="1.2.4.1" evidence="7"/>
<evidence type="ECO:0000313" key="10">
    <source>
        <dbReference type="Proteomes" id="UP000316759"/>
    </source>
</evidence>
<dbReference type="Gene3D" id="3.40.50.970">
    <property type="match status" value="1"/>
</dbReference>
<comment type="cofactor">
    <cofactor evidence="1 7">
        <name>thiamine diphosphate</name>
        <dbReference type="ChEBI" id="CHEBI:58937"/>
    </cofactor>
</comment>
<organism evidence="9 10">
    <name type="scientific">Fasciola gigantica</name>
    <name type="common">Giant liver fluke</name>
    <dbReference type="NCBI Taxonomy" id="46835"/>
    <lineage>
        <taxon>Eukaryota</taxon>
        <taxon>Metazoa</taxon>
        <taxon>Spiralia</taxon>
        <taxon>Lophotrochozoa</taxon>
        <taxon>Platyhelminthes</taxon>
        <taxon>Trematoda</taxon>
        <taxon>Digenea</taxon>
        <taxon>Plagiorchiida</taxon>
        <taxon>Echinostomata</taxon>
        <taxon>Echinostomatoidea</taxon>
        <taxon>Fasciolidae</taxon>
        <taxon>Fasciola</taxon>
    </lineage>
</organism>
<dbReference type="STRING" id="46835.A0A504YAI3"/>
<keyword evidence="4 7" id="KW-0786">Thiamine pyrophosphate</keyword>
<evidence type="ECO:0000256" key="3">
    <source>
        <dbReference type="ARBA" id="ARBA00023002"/>
    </source>
</evidence>
<accession>A0A504YAI3</accession>
<dbReference type="CDD" id="cd02000">
    <property type="entry name" value="TPP_E1_PDC_ADC_BCADC"/>
    <property type="match status" value="1"/>
</dbReference>
<name>A0A504YAI3_FASGI</name>
<dbReference type="Proteomes" id="UP000316759">
    <property type="component" value="Unassembled WGS sequence"/>
</dbReference>
<dbReference type="PANTHER" id="PTHR11516:SF60">
    <property type="entry name" value="PYRUVATE DEHYDROGENASE E1 COMPONENT SUBUNIT ALPHA"/>
    <property type="match status" value="1"/>
</dbReference>
<feature type="domain" description="Dehydrogenase E1 component" evidence="8">
    <location>
        <begin position="68"/>
        <end position="360"/>
    </location>
</feature>
<dbReference type="FunFam" id="3.40.50.970:FF:000013">
    <property type="entry name" value="Pyruvate dehydrogenase E1 component subunit alpha"/>
    <property type="match status" value="1"/>
</dbReference>
<dbReference type="EMBL" id="SUNJ01012341">
    <property type="protein sequence ID" value="TPP58124.1"/>
    <property type="molecule type" value="Genomic_DNA"/>
</dbReference>